<evidence type="ECO:0000256" key="2">
    <source>
        <dbReference type="SAM" id="SignalP"/>
    </source>
</evidence>
<feature type="region of interest" description="Disordered" evidence="1">
    <location>
        <begin position="28"/>
        <end position="76"/>
    </location>
</feature>
<dbReference type="EMBL" id="CP025958">
    <property type="protein sequence ID" value="AWM41219.1"/>
    <property type="molecule type" value="Genomic_DNA"/>
</dbReference>
<dbReference type="RefSeq" id="WP_010048372.1">
    <property type="nucleotide sequence ID" value="NZ_CP025958.1"/>
</dbReference>
<keyword evidence="2" id="KW-0732">Signal</keyword>
<feature type="compositionally biased region" description="Low complexity" evidence="1">
    <location>
        <begin position="37"/>
        <end position="71"/>
    </location>
</feature>
<accession>A0A2Z3H353</accession>
<evidence type="ECO:0000313" key="5">
    <source>
        <dbReference type="Proteomes" id="UP000245802"/>
    </source>
</evidence>
<name>A0A2Z3H353_9BACT</name>
<feature type="signal peptide" evidence="2">
    <location>
        <begin position="1"/>
        <end position="22"/>
    </location>
</feature>
<dbReference type="PROSITE" id="PS50914">
    <property type="entry name" value="BON"/>
    <property type="match status" value="1"/>
</dbReference>
<evidence type="ECO:0000313" key="4">
    <source>
        <dbReference type="EMBL" id="AWM41219.1"/>
    </source>
</evidence>
<dbReference type="Gene3D" id="3.30.1340.30">
    <property type="match status" value="1"/>
</dbReference>
<dbReference type="KEGG" id="gog:C1280_32325"/>
<dbReference type="AlphaFoldDB" id="A0A2Z3H353"/>
<feature type="chain" id="PRO_5016236730" evidence="2">
    <location>
        <begin position="23"/>
        <end position="260"/>
    </location>
</feature>
<keyword evidence="5" id="KW-1185">Reference proteome</keyword>
<proteinExistence type="predicted"/>
<evidence type="ECO:0000256" key="1">
    <source>
        <dbReference type="SAM" id="MobiDB-lite"/>
    </source>
</evidence>
<dbReference type="Proteomes" id="UP000245802">
    <property type="component" value="Chromosome"/>
</dbReference>
<feature type="domain" description="BON" evidence="3">
    <location>
        <begin position="188"/>
        <end position="257"/>
    </location>
</feature>
<evidence type="ECO:0000259" key="3">
    <source>
        <dbReference type="PROSITE" id="PS50914"/>
    </source>
</evidence>
<sequence>MSGLKAWACAVVFAASAAPAFAQISGGSGLTGGTGSTGTTRTTTGTGSISSGSTTGTSTTGTSSTSGSSSTDALNSSALESLQQQNLQFTDIGITTGTSTLQKSNVFSTFYGNPYALGISSTSGGGGFGSPLFGATTTSTTGRTGTSTTGRTTGRTGTTGSTQSGILIPLPVQINYTAQLQFPAAPVAPPRLNAELRGAIDTSGLANPTSVQVVVDANNNVTLRGTVRDDDEKRLAEGLIRLTPGVRAITNELTYPVTPK</sequence>
<feature type="region of interest" description="Disordered" evidence="1">
    <location>
        <begin position="135"/>
        <end position="164"/>
    </location>
</feature>
<gene>
    <name evidence="4" type="ORF">C1280_32325</name>
</gene>
<protein>
    <submittedName>
        <fullName evidence="4">BON domain-containing protein</fullName>
    </submittedName>
</protein>
<feature type="compositionally biased region" description="Low complexity" evidence="1">
    <location>
        <begin position="135"/>
        <end position="162"/>
    </location>
</feature>
<dbReference type="InterPro" id="IPR007055">
    <property type="entry name" value="BON_dom"/>
</dbReference>
<dbReference type="Pfam" id="PF04972">
    <property type="entry name" value="BON"/>
    <property type="match status" value="1"/>
</dbReference>
<reference evidence="4 5" key="1">
    <citation type="submission" date="2018-01" db="EMBL/GenBank/DDBJ databases">
        <title>G. obscuriglobus.</title>
        <authorList>
            <person name="Franke J."/>
            <person name="Blomberg W."/>
            <person name="Selmecki A."/>
        </authorList>
    </citation>
    <scope>NUCLEOTIDE SEQUENCE [LARGE SCALE GENOMIC DNA]</scope>
    <source>
        <strain evidence="4 5">DSM 5831</strain>
    </source>
</reference>
<organism evidence="4 5">
    <name type="scientific">Gemmata obscuriglobus</name>
    <dbReference type="NCBI Taxonomy" id="114"/>
    <lineage>
        <taxon>Bacteria</taxon>
        <taxon>Pseudomonadati</taxon>
        <taxon>Planctomycetota</taxon>
        <taxon>Planctomycetia</taxon>
        <taxon>Gemmatales</taxon>
        <taxon>Gemmataceae</taxon>
        <taxon>Gemmata</taxon>
    </lineage>
</organism>